<proteinExistence type="inferred from homology"/>
<dbReference type="PANTHER" id="PTHR21599">
    <property type="entry name" value="GLYCERATE KINASE"/>
    <property type="match status" value="1"/>
</dbReference>
<evidence type="ECO:0000256" key="1">
    <source>
        <dbReference type="ARBA" id="ARBA00006284"/>
    </source>
</evidence>
<evidence type="ECO:0000256" key="2">
    <source>
        <dbReference type="ARBA" id="ARBA00022679"/>
    </source>
</evidence>
<dbReference type="Gene3D" id="3.90.1510.10">
    <property type="entry name" value="Glycerate kinase, domain 2"/>
    <property type="match status" value="1"/>
</dbReference>
<evidence type="ECO:0000256" key="3">
    <source>
        <dbReference type="ARBA" id="ARBA00022777"/>
    </source>
</evidence>
<sequence length="382" mass="40179">MTLKKIIISPDSFKGTMSSIEVCSIIEQGIKNIFPDTEVIKIPIADGGEGTVDAFLTAIGGEKIKVKVKNPLFEEVEAFYGVLPDKETAVIEMAAASGLTLVEDRKNPLVATTYGTGQLILDALDRGCLKIIVGIGGSATNDGGIGMAAALGVRFLDEENKEVDLNGGGLENLERIDISGIDKRIKNCTIVAACDVDNPLFGPSGAAYIFGPQKGADERMVKMLDENLKNFAGIVGRDLGVDVQNIPGSGAAGGLGAGLVAFAGAKLQPGIKIVLDVVKYDEIISNADLVITGEGKIDGQSLRGKVPVGIAEKASKYDIPVIAIVGAVGDEAEKVYERGITSIFSTNLQPIPFEEAKICCRKNLLKTTESVMRLIKGTQGIK</sequence>
<keyword evidence="6" id="KW-1185">Reference proteome</keyword>
<accession>A0ABT4CT41</accession>
<gene>
    <name evidence="5" type="ORF">OXH55_16520</name>
</gene>
<keyword evidence="3 4" id="KW-0418">Kinase</keyword>
<comment type="caution">
    <text evidence="5">The sequence shown here is derived from an EMBL/GenBank/DDBJ whole genome shotgun (WGS) entry which is preliminary data.</text>
</comment>
<evidence type="ECO:0000256" key="4">
    <source>
        <dbReference type="PIRNR" id="PIRNR006078"/>
    </source>
</evidence>
<dbReference type="PIRSF" id="PIRSF006078">
    <property type="entry name" value="GlxK"/>
    <property type="match status" value="1"/>
</dbReference>
<dbReference type="SUPFAM" id="SSF110738">
    <property type="entry name" value="Glycerate kinase I"/>
    <property type="match status" value="1"/>
</dbReference>
<dbReference type="Pfam" id="PF02595">
    <property type="entry name" value="Gly_kinase"/>
    <property type="match status" value="1"/>
</dbReference>
<dbReference type="Proteomes" id="UP001079657">
    <property type="component" value="Unassembled WGS sequence"/>
</dbReference>
<comment type="similarity">
    <text evidence="1 4">Belongs to the glycerate kinase type-1 family.</text>
</comment>
<keyword evidence="2 4" id="KW-0808">Transferase</keyword>
<dbReference type="PANTHER" id="PTHR21599:SF0">
    <property type="entry name" value="GLYCERATE KINASE"/>
    <property type="match status" value="1"/>
</dbReference>
<dbReference type="Gene3D" id="3.40.50.10350">
    <property type="entry name" value="Glycerate kinase, domain 1"/>
    <property type="match status" value="1"/>
</dbReference>
<dbReference type="InterPro" id="IPR004381">
    <property type="entry name" value="Glycerate_kinase"/>
</dbReference>
<dbReference type="EMBL" id="JAPQES010000006">
    <property type="protein sequence ID" value="MCY6372237.1"/>
    <property type="molecule type" value="Genomic_DNA"/>
</dbReference>
<dbReference type="InterPro" id="IPR018197">
    <property type="entry name" value="Glycerate_kinase_RE-like"/>
</dbReference>
<organism evidence="5 6">
    <name type="scientific">Clostridium ganghwense</name>
    <dbReference type="NCBI Taxonomy" id="312089"/>
    <lineage>
        <taxon>Bacteria</taxon>
        <taxon>Bacillati</taxon>
        <taxon>Bacillota</taxon>
        <taxon>Clostridia</taxon>
        <taxon>Eubacteriales</taxon>
        <taxon>Clostridiaceae</taxon>
        <taxon>Clostridium</taxon>
    </lineage>
</organism>
<dbReference type="NCBIfam" id="TIGR00045">
    <property type="entry name" value="glycerate kinase"/>
    <property type="match status" value="1"/>
</dbReference>
<evidence type="ECO:0000313" key="6">
    <source>
        <dbReference type="Proteomes" id="UP001079657"/>
    </source>
</evidence>
<reference evidence="5" key="1">
    <citation type="submission" date="2022-12" db="EMBL/GenBank/DDBJ databases">
        <authorList>
            <person name="Wang J."/>
        </authorList>
    </citation>
    <scope>NUCLEOTIDE SEQUENCE</scope>
    <source>
        <strain evidence="5">HY-42-06</strain>
    </source>
</reference>
<dbReference type="InterPro" id="IPR036129">
    <property type="entry name" value="Glycerate_kinase_sf"/>
</dbReference>
<evidence type="ECO:0000313" key="5">
    <source>
        <dbReference type="EMBL" id="MCY6372237.1"/>
    </source>
</evidence>
<dbReference type="GO" id="GO:0016301">
    <property type="term" value="F:kinase activity"/>
    <property type="evidence" value="ECO:0007669"/>
    <property type="project" value="UniProtKB-KW"/>
</dbReference>
<name>A0ABT4CT41_9CLOT</name>
<dbReference type="InterPro" id="IPR018193">
    <property type="entry name" value="Glyc_kinase_flavodox-like_fold"/>
</dbReference>
<protein>
    <submittedName>
        <fullName evidence="5">Glycerate kinase</fullName>
    </submittedName>
</protein>